<comment type="similarity">
    <text evidence="5">Belongs to the PINc/VapC protein family.</text>
</comment>
<keyword evidence="6" id="KW-0812">Transmembrane</keyword>
<keyword evidence="6" id="KW-1133">Transmembrane helix</keyword>
<keyword evidence="9" id="KW-1185">Reference proteome</keyword>
<feature type="binding site" evidence="5">
    <location>
        <position position="86"/>
    </location>
    <ligand>
        <name>Mg(2+)</name>
        <dbReference type="ChEBI" id="CHEBI:18420"/>
    </ligand>
</feature>
<dbReference type="InterPro" id="IPR022907">
    <property type="entry name" value="VapC_family"/>
</dbReference>
<gene>
    <name evidence="5" type="primary">vapC</name>
    <name evidence="8" type="ORF">FHP25_38685</name>
</gene>
<dbReference type="Gene3D" id="3.40.50.1010">
    <property type="entry name" value="5'-nuclease"/>
    <property type="match status" value="1"/>
</dbReference>
<name>A0A5C8P8E8_9HYPH</name>
<dbReference type="Pfam" id="PF01850">
    <property type="entry name" value="PIN"/>
    <property type="match status" value="1"/>
</dbReference>
<dbReference type="RefSeq" id="WP_147852370.1">
    <property type="nucleotide sequence ID" value="NZ_VDUZ01000080.1"/>
</dbReference>
<protein>
    <recommendedName>
        <fullName evidence="5">Ribonuclease VapC</fullName>
        <shortName evidence="5">RNase VapC</shortName>
        <ecNumber evidence="5">3.1.-.-</ecNumber>
    </recommendedName>
    <alternativeName>
        <fullName evidence="5">Toxin VapC</fullName>
    </alternativeName>
</protein>
<dbReference type="OrthoDB" id="329172at2"/>
<comment type="caution">
    <text evidence="8">The sequence shown here is derived from an EMBL/GenBank/DDBJ whole genome shotgun (WGS) entry which is preliminary data.</text>
</comment>
<evidence type="ECO:0000256" key="6">
    <source>
        <dbReference type="SAM" id="Phobius"/>
    </source>
</evidence>
<dbReference type="SUPFAM" id="SSF88723">
    <property type="entry name" value="PIN domain-like"/>
    <property type="match status" value="1"/>
</dbReference>
<organism evidence="8 9">
    <name type="scientific">Vineibacter terrae</name>
    <dbReference type="NCBI Taxonomy" id="2586908"/>
    <lineage>
        <taxon>Bacteria</taxon>
        <taxon>Pseudomonadati</taxon>
        <taxon>Pseudomonadota</taxon>
        <taxon>Alphaproteobacteria</taxon>
        <taxon>Hyphomicrobiales</taxon>
        <taxon>Vineibacter</taxon>
    </lineage>
</organism>
<dbReference type="GO" id="GO:0016787">
    <property type="term" value="F:hydrolase activity"/>
    <property type="evidence" value="ECO:0007669"/>
    <property type="project" value="UniProtKB-KW"/>
</dbReference>
<comment type="function">
    <text evidence="5">Toxic component of a toxin-antitoxin (TA) system. An RNase.</text>
</comment>
<dbReference type="GO" id="GO:0090729">
    <property type="term" value="F:toxin activity"/>
    <property type="evidence" value="ECO:0007669"/>
    <property type="project" value="UniProtKB-KW"/>
</dbReference>
<evidence type="ECO:0000256" key="1">
    <source>
        <dbReference type="ARBA" id="ARBA00022649"/>
    </source>
</evidence>
<dbReference type="EMBL" id="VDUZ01000080">
    <property type="protein sequence ID" value="TXL69512.1"/>
    <property type="molecule type" value="Genomic_DNA"/>
</dbReference>
<evidence type="ECO:0000256" key="3">
    <source>
        <dbReference type="ARBA" id="ARBA00022723"/>
    </source>
</evidence>
<evidence type="ECO:0000256" key="4">
    <source>
        <dbReference type="ARBA" id="ARBA00022801"/>
    </source>
</evidence>
<keyword evidence="5" id="KW-0800">Toxin</keyword>
<dbReference type="AlphaFoldDB" id="A0A5C8P8E8"/>
<keyword evidence="6" id="KW-0472">Membrane</keyword>
<evidence type="ECO:0000313" key="8">
    <source>
        <dbReference type="EMBL" id="TXL69512.1"/>
    </source>
</evidence>
<keyword evidence="2 5" id="KW-0540">Nuclease</keyword>
<dbReference type="Proteomes" id="UP000321638">
    <property type="component" value="Unassembled WGS sequence"/>
</dbReference>
<dbReference type="GO" id="GO:0004540">
    <property type="term" value="F:RNA nuclease activity"/>
    <property type="evidence" value="ECO:0007669"/>
    <property type="project" value="InterPro"/>
</dbReference>
<sequence length="124" mass="13638">MILVDTSVWVDYLRAGDKTLASLLVAASVVSHPFVVGELALGFLRQRSLILQELQALPQAIVATDEEVLRFIDQHRLFGLGIGYVDAHLLASVRLTDHTSLWTRDKRLGEVAQRLGVAAALPRP</sequence>
<dbReference type="InterPro" id="IPR002716">
    <property type="entry name" value="PIN_dom"/>
</dbReference>
<evidence type="ECO:0000259" key="7">
    <source>
        <dbReference type="Pfam" id="PF01850"/>
    </source>
</evidence>
<dbReference type="HAMAP" id="MF_00265">
    <property type="entry name" value="VapC_Nob1"/>
    <property type="match status" value="1"/>
</dbReference>
<proteinExistence type="inferred from homology"/>
<reference evidence="8 9" key="1">
    <citation type="submission" date="2019-06" db="EMBL/GenBank/DDBJ databases">
        <title>New taxonomy in bacterial strain CC-CFT640, isolated from vineyard.</title>
        <authorList>
            <person name="Lin S.-Y."/>
            <person name="Tsai C.-F."/>
            <person name="Young C.-C."/>
        </authorList>
    </citation>
    <scope>NUCLEOTIDE SEQUENCE [LARGE SCALE GENOMIC DNA]</scope>
    <source>
        <strain evidence="8 9">CC-CFT640</strain>
    </source>
</reference>
<dbReference type="EC" id="3.1.-.-" evidence="5"/>
<feature type="domain" description="PIN" evidence="7">
    <location>
        <begin position="2"/>
        <end position="112"/>
    </location>
</feature>
<keyword evidence="5" id="KW-0460">Magnesium</keyword>
<keyword evidence="4 5" id="KW-0378">Hydrolase</keyword>
<feature type="transmembrane region" description="Helical" evidence="6">
    <location>
        <begin position="20"/>
        <end position="44"/>
    </location>
</feature>
<evidence type="ECO:0000256" key="2">
    <source>
        <dbReference type="ARBA" id="ARBA00022722"/>
    </source>
</evidence>
<evidence type="ECO:0000256" key="5">
    <source>
        <dbReference type="HAMAP-Rule" id="MF_00265"/>
    </source>
</evidence>
<feature type="binding site" evidence="5">
    <location>
        <position position="5"/>
    </location>
    <ligand>
        <name>Mg(2+)</name>
        <dbReference type="ChEBI" id="CHEBI:18420"/>
    </ligand>
</feature>
<evidence type="ECO:0000313" key="9">
    <source>
        <dbReference type="Proteomes" id="UP000321638"/>
    </source>
</evidence>
<dbReference type="InterPro" id="IPR029060">
    <property type="entry name" value="PIN-like_dom_sf"/>
</dbReference>
<accession>A0A5C8P8E8</accession>
<dbReference type="GO" id="GO:0000287">
    <property type="term" value="F:magnesium ion binding"/>
    <property type="evidence" value="ECO:0007669"/>
    <property type="project" value="UniProtKB-UniRule"/>
</dbReference>
<keyword evidence="1 5" id="KW-1277">Toxin-antitoxin system</keyword>
<comment type="cofactor">
    <cofactor evidence="5">
        <name>Mg(2+)</name>
        <dbReference type="ChEBI" id="CHEBI:18420"/>
    </cofactor>
</comment>
<keyword evidence="3 5" id="KW-0479">Metal-binding</keyword>